<dbReference type="GO" id="GO:0043546">
    <property type="term" value="F:molybdopterin cofactor binding"/>
    <property type="evidence" value="ECO:0007669"/>
    <property type="project" value="TreeGrafter"/>
</dbReference>
<keyword evidence="4" id="KW-0560">Oxidoreductase</keyword>
<dbReference type="AlphaFoldDB" id="A1THK7"/>
<gene>
    <name evidence="8" type="ordered locus">Mvan_5892</name>
</gene>
<dbReference type="InterPro" id="IPR005066">
    <property type="entry name" value="MoCF_OxRdtse_dimer"/>
</dbReference>
<dbReference type="GO" id="GO:0020037">
    <property type="term" value="F:heme binding"/>
    <property type="evidence" value="ECO:0007669"/>
    <property type="project" value="TreeGrafter"/>
</dbReference>
<evidence type="ECO:0000256" key="5">
    <source>
        <dbReference type="SAM" id="MobiDB-lite"/>
    </source>
</evidence>
<dbReference type="Gene3D" id="3.90.420.10">
    <property type="entry name" value="Oxidoreductase, molybdopterin-binding domain"/>
    <property type="match status" value="1"/>
</dbReference>
<dbReference type="Proteomes" id="UP000009159">
    <property type="component" value="Chromosome"/>
</dbReference>
<name>A1THK7_MYCVP</name>
<dbReference type="SUPFAM" id="SSF81296">
    <property type="entry name" value="E set domains"/>
    <property type="match status" value="1"/>
</dbReference>
<keyword evidence="9" id="KW-1185">Reference proteome</keyword>
<evidence type="ECO:0000259" key="7">
    <source>
        <dbReference type="Pfam" id="PF03404"/>
    </source>
</evidence>
<dbReference type="PANTHER" id="PTHR19372">
    <property type="entry name" value="SULFITE REDUCTASE"/>
    <property type="match status" value="1"/>
</dbReference>
<dbReference type="GO" id="GO:0030151">
    <property type="term" value="F:molybdenum ion binding"/>
    <property type="evidence" value="ECO:0007669"/>
    <property type="project" value="InterPro"/>
</dbReference>
<evidence type="ECO:0000313" key="9">
    <source>
        <dbReference type="Proteomes" id="UP000009159"/>
    </source>
</evidence>
<evidence type="ECO:0000259" key="6">
    <source>
        <dbReference type="Pfam" id="PF00174"/>
    </source>
</evidence>
<dbReference type="EMBL" id="CP000511">
    <property type="protein sequence ID" value="ABM16657.1"/>
    <property type="molecule type" value="Genomic_DNA"/>
</dbReference>
<dbReference type="InterPro" id="IPR036374">
    <property type="entry name" value="OxRdtase_Mopterin-bd_sf"/>
</dbReference>
<dbReference type="Gene3D" id="2.60.40.650">
    <property type="match status" value="1"/>
</dbReference>
<dbReference type="eggNOG" id="COG2041">
    <property type="taxonomic scope" value="Bacteria"/>
</dbReference>
<reference evidence="8" key="1">
    <citation type="submission" date="2006-12" db="EMBL/GenBank/DDBJ databases">
        <title>Complete sequence of Mycobacterium vanbaalenii PYR-1.</title>
        <authorList>
            <consortium name="US DOE Joint Genome Institute"/>
            <person name="Copeland A."/>
            <person name="Lucas S."/>
            <person name="Lapidus A."/>
            <person name="Barry K."/>
            <person name="Detter J.C."/>
            <person name="Glavina del Rio T."/>
            <person name="Hammon N."/>
            <person name="Israni S."/>
            <person name="Dalin E."/>
            <person name="Tice H."/>
            <person name="Pitluck S."/>
            <person name="Singan V."/>
            <person name="Schmutz J."/>
            <person name="Larimer F."/>
            <person name="Land M."/>
            <person name="Hauser L."/>
            <person name="Kyrpides N."/>
            <person name="Anderson I.J."/>
            <person name="Miller C."/>
            <person name="Richardson P."/>
        </authorList>
    </citation>
    <scope>NUCLEOTIDE SEQUENCE [LARGE SCALE GENOMIC DNA]</scope>
    <source>
        <strain evidence="8">PYR-1</strain>
    </source>
</reference>
<evidence type="ECO:0000256" key="3">
    <source>
        <dbReference type="ARBA" id="ARBA00022723"/>
    </source>
</evidence>
<evidence type="ECO:0000256" key="2">
    <source>
        <dbReference type="ARBA" id="ARBA00022505"/>
    </source>
</evidence>
<dbReference type="SUPFAM" id="SSF56524">
    <property type="entry name" value="Oxidoreductase molybdopterin-binding domain"/>
    <property type="match status" value="1"/>
</dbReference>
<evidence type="ECO:0000313" key="8">
    <source>
        <dbReference type="EMBL" id="ABM16657.1"/>
    </source>
</evidence>
<feature type="region of interest" description="Disordered" evidence="5">
    <location>
        <begin position="1"/>
        <end position="23"/>
    </location>
</feature>
<dbReference type="GO" id="GO:0006790">
    <property type="term" value="P:sulfur compound metabolic process"/>
    <property type="evidence" value="ECO:0007669"/>
    <property type="project" value="TreeGrafter"/>
</dbReference>
<accession>A1THK7</accession>
<dbReference type="GO" id="GO:0008482">
    <property type="term" value="F:sulfite oxidase activity"/>
    <property type="evidence" value="ECO:0007669"/>
    <property type="project" value="TreeGrafter"/>
</dbReference>
<dbReference type="HOGENOM" id="CLU_003827_5_5_11"/>
<dbReference type="RefSeq" id="WP_011783008.1">
    <property type="nucleotide sequence ID" value="NC_008726.1"/>
</dbReference>
<keyword evidence="2" id="KW-0500">Molybdenum</keyword>
<keyword evidence="3" id="KW-0479">Metal-binding</keyword>
<feature type="domain" description="Moybdenum cofactor oxidoreductase dimerisation" evidence="7">
    <location>
        <begin position="224"/>
        <end position="325"/>
    </location>
</feature>
<proteinExistence type="predicted"/>
<feature type="compositionally biased region" description="Basic and acidic residues" evidence="5">
    <location>
        <begin position="1"/>
        <end position="20"/>
    </location>
</feature>
<protein>
    <submittedName>
        <fullName evidence="8">Oxidoreductase, molybdopterin binding protein</fullName>
    </submittedName>
</protein>
<dbReference type="InterPro" id="IPR000572">
    <property type="entry name" value="OxRdtase_Mopterin-bd_dom"/>
</dbReference>
<evidence type="ECO:0000256" key="1">
    <source>
        <dbReference type="ARBA" id="ARBA00001924"/>
    </source>
</evidence>
<sequence length="335" mass="36445">MDLRGRTHLDPAGPYKRDPPAPHALTERCTSTADLIVLCHFGVPRVDRGSWSLRIEGLVHHPTTLTFDELLRYPRTEITAVHQCSGSPFDPAVPTRRVGTATWAGARLADVLADCRPMPQARYIWSYGADGGTFAGAAVDSYCKDLPLSRVDADVLLCYEVNGEDLPAEHGFPVRLLIPGFYGTNSVKWLTTITLADRRAPGPFTAQWYQDPPAAGSEDPHPVWSLAPESLIVAPAAGQSLHRDAEVAIWGWAWADGGVSQVDVGIGGSWHAAEVEGCRGWQWQRFSTAWTPSQPGTVEVAARATSSLGQVQPTSGHRNAVHSVMVDVRDEEPWT</sequence>
<dbReference type="InterPro" id="IPR008335">
    <property type="entry name" value="Mopterin_OxRdtase_euk"/>
</dbReference>
<dbReference type="PRINTS" id="PR00407">
    <property type="entry name" value="EUMOPTERIN"/>
</dbReference>
<dbReference type="InterPro" id="IPR014756">
    <property type="entry name" value="Ig_E-set"/>
</dbReference>
<organism evidence="8 9">
    <name type="scientific">Mycolicibacterium vanbaalenii (strain DSM 7251 / JCM 13017 / BCRC 16820 / KCTC 9966 / NRRL B-24157 / PYR-1)</name>
    <name type="common">Mycobacterium vanbaalenii</name>
    <dbReference type="NCBI Taxonomy" id="350058"/>
    <lineage>
        <taxon>Bacteria</taxon>
        <taxon>Bacillati</taxon>
        <taxon>Actinomycetota</taxon>
        <taxon>Actinomycetes</taxon>
        <taxon>Mycobacteriales</taxon>
        <taxon>Mycobacteriaceae</taxon>
        <taxon>Mycolicibacterium</taxon>
    </lineage>
</organism>
<evidence type="ECO:0000256" key="4">
    <source>
        <dbReference type="ARBA" id="ARBA00023002"/>
    </source>
</evidence>
<dbReference type="PANTHER" id="PTHR19372:SF7">
    <property type="entry name" value="SULFITE OXIDASE, MITOCHONDRIAL"/>
    <property type="match status" value="1"/>
</dbReference>
<dbReference type="Pfam" id="PF03404">
    <property type="entry name" value="Mo-co_dimer"/>
    <property type="match status" value="1"/>
</dbReference>
<feature type="domain" description="Oxidoreductase molybdopterin-binding" evidence="6">
    <location>
        <begin position="40"/>
        <end position="202"/>
    </location>
</feature>
<dbReference type="STRING" id="350058.Mvan_5892"/>
<dbReference type="KEGG" id="mva:Mvan_5892"/>
<dbReference type="Pfam" id="PF00174">
    <property type="entry name" value="Oxidored_molyb"/>
    <property type="match status" value="1"/>
</dbReference>
<comment type="cofactor">
    <cofactor evidence="1">
        <name>Mo-molybdopterin</name>
        <dbReference type="ChEBI" id="CHEBI:71302"/>
    </cofactor>
</comment>